<comment type="caution">
    <text evidence="8">The sequence shown here is derived from an EMBL/GenBank/DDBJ whole genome shotgun (WGS) entry which is preliminary data.</text>
</comment>
<gene>
    <name evidence="8" type="ORF">CWE13_10120</name>
</gene>
<comment type="function">
    <text evidence="2">Catalyzes the formation of N(7)-methylguanine at position 46 (m7G46) in tRNA.</text>
</comment>
<evidence type="ECO:0000256" key="5">
    <source>
        <dbReference type="ARBA" id="ARBA00022679"/>
    </source>
</evidence>
<accession>A0A432WQZ6</accession>
<evidence type="ECO:0000313" key="8">
    <source>
        <dbReference type="EMBL" id="RUO36213.1"/>
    </source>
</evidence>
<dbReference type="GO" id="GO:0008176">
    <property type="term" value="F:tRNA (guanine(46)-N7)-methyltransferase activity"/>
    <property type="evidence" value="ECO:0007669"/>
    <property type="project" value="UniProtKB-EC"/>
</dbReference>
<evidence type="ECO:0000256" key="3">
    <source>
        <dbReference type="ARBA" id="ARBA00011977"/>
    </source>
</evidence>
<organism evidence="8 9">
    <name type="scientific">Aliidiomarina shirensis</name>
    <dbReference type="NCBI Taxonomy" id="1048642"/>
    <lineage>
        <taxon>Bacteria</taxon>
        <taxon>Pseudomonadati</taxon>
        <taxon>Pseudomonadota</taxon>
        <taxon>Gammaproteobacteria</taxon>
        <taxon>Alteromonadales</taxon>
        <taxon>Idiomarinaceae</taxon>
        <taxon>Aliidiomarina</taxon>
    </lineage>
</organism>
<dbReference type="Proteomes" id="UP000286934">
    <property type="component" value="Unassembled WGS sequence"/>
</dbReference>
<name>A0A432WQZ6_9GAMM</name>
<comment type="catalytic activity">
    <reaction evidence="1">
        <text>guanosine(46) in tRNA + S-adenosyl-L-methionine = N(7)-methylguanosine(46) in tRNA + S-adenosyl-L-homocysteine</text>
        <dbReference type="Rhea" id="RHEA:42708"/>
        <dbReference type="Rhea" id="RHEA-COMP:10188"/>
        <dbReference type="Rhea" id="RHEA-COMP:10189"/>
        <dbReference type="ChEBI" id="CHEBI:57856"/>
        <dbReference type="ChEBI" id="CHEBI:59789"/>
        <dbReference type="ChEBI" id="CHEBI:74269"/>
        <dbReference type="ChEBI" id="CHEBI:74480"/>
        <dbReference type="EC" id="2.1.1.33"/>
    </reaction>
</comment>
<evidence type="ECO:0000256" key="4">
    <source>
        <dbReference type="ARBA" id="ARBA00022603"/>
    </source>
</evidence>
<evidence type="ECO:0000256" key="1">
    <source>
        <dbReference type="ARBA" id="ARBA00000142"/>
    </source>
</evidence>
<proteinExistence type="predicted"/>
<dbReference type="AlphaFoldDB" id="A0A432WQZ6"/>
<evidence type="ECO:0000313" key="9">
    <source>
        <dbReference type="Proteomes" id="UP000286934"/>
    </source>
</evidence>
<keyword evidence="6" id="KW-0949">S-adenosyl-L-methionine</keyword>
<dbReference type="InterPro" id="IPR003358">
    <property type="entry name" value="tRNA_(Gua-N-7)_MeTrfase_Trmb"/>
</dbReference>
<protein>
    <recommendedName>
        <fullName evidence="3">tRNA (guanine(46)-N(7))-methyltransferase</fullName>
        <ecNumber evidence="3">2.1.1.33</ecNumber>
    </recommendedName>
</protein>
<keyword evidence="4 8" id="KW-0489">Methyltransferase</keyword>
<reference evidence="9" key="1">
    <citation type="journal article" date="2018" name="Front. Microbiol.">
        <title>Genome-Based Analysis Reveals the Taxonomy and Diversity of the Family Idiomarinaceae.</title>
        <authorList>
            <person name="Liu Y."/>
            <person name="Lai Q."/>
            <person name="Shao Z."/>
        </authorList>
    </citation>
    <scope>NUCLEOTIDE SEQUENCE [LARGE SCALE GENOMIC DNA]</scope>
    <source>
        <strain evidence="9">AIS</strain>
    </source>
</reference>
<sequence length="261" mass="28922">METANSRAITSNQLGVHMDIPRLVAKYWQSTFLKPVAAHSAEAFAEVERKLATFSGPLILDSCCGVGESTAEIARRYPEALVVGVDKSAHRLGKHVFHSKSGGGEYLLVRADLNDFWRLAREAGWQPVKHFILYPNPWPKKKHLGRRWHGAPVFPELVRLGGEIELRSNWPIYLQEFALALECCGIHSDLQKLAENVQPITPFERKYQASEQALWQLTANLQGAALVSPAEIARLTALAETNADVLKSAARKTWSGDACGT</sequence>
<dbReference type="PROSITE" id="PS51625">
    <property type="entry name" value="SAM_MT_TRMB"/>
    <property type="match status" value="1"/>
</dbReference>
<dbReference type="EC" id="2.1.1.33" evidence="3"/>
<keyword evidence="5 8" id="KW-0808">Transferase</keyword>
<dbReference type="SUPFAM" id="SSF53335">
    <property type="entry name" value="S-adenosyl-L-methionine-dependent methyltransferases"/>
    <property type="match status" value="1"/>
</dbReference>
<evidence type="ECO:0000256" key="7">
    <source>
        <dbReference type="ARBA" id="ARBA00022694"/>
    </source>
</evidence>
<dbReference type="Pfam" id="PF02390">
    <property type="entry name" value="Methyltransf_4"/>
    <property type="match status" value="1"/>
</dbReference>
<evidence type="ECO:0000256" key="6">
    <source>
        <dbReference type="ARBA" id="ARBA00022691"/>
    </source>
</evidence>
<keyword evidence="9" id="KW-1185">Reference proteome</keyword>
<dbReference type="OrthoDB" id="9809889at2"/>
<evidence type="ECO:0000256" key="2">
    <source>
        <dbReference type="ARBA" id="ARBA00003015"/>
    </source>
</evidence>
<dbReference type="InterPro" id="IPR029063">
    <property type="entry name" value="SAM-dependent_MTases_sf"/>
</dbReference>
<dbReference type="Gene3D" id="3.40.50.150">
    <property type="entry name" value="Vaccinia Virus protein VP39"/>
    <property type="match status" value="1"/>
</dbReference>
<keyword evidence="7" id="KW-0819">tRNA processing</keyword>
<dbReference type="EMBL" id="PIPP01000004">
    <property type="protein sequence ID" value="RUO36213.1"/>
    <property type="molecule type" value="Genomic_DNA"/>
</dbReference>